<dbReference type="Pfam" id="PF13289">
    <property type="entry name" value="SIR2_2"/>
    <property type="match status" value="1"/>
</dbReference>
<keyword evidence="2" id="KW-0520">NAD</keyword>
<reference evidence="10 11" key="1">
    <citation type="submission" date="2023-05" db="EMBL/GenBank/DDBJ databases">
        <title>Genome sequence of Pinibacter sp. MAH-24.</title>
        <authorList>
            <person name="Huq M.A."/>
        </authorList>
    </citation>
    <scope>NUCLEOTIDE SEQUENCE [LARGE SCALE GENOMIC DNA]</scope>
    <source>
        <strain evidence="10 11">MAH-24</strain>
    </source>
</reference>
<organism evidence="10 11">
    <name type="scientific">Pinibacter soli</name>
    <dbReference type="NCBI Taxonomy" id="3044211"/>
    <lineage>
        <taxon>Bacteria</taxon>
        <taxon>Pseudomonadati</taxon>
        <taxon>Bacteroidota</taxon>
        <taxon>Chitinophagia</taxon>
        <taxon>Chitinophagales</taxon>
        <taxon>Chitinophagaceae</taxon>
        <taxon>Pinibacter</taxon>
    </lineage>
</organism>
<gene>
    <name evidence="10" type="ORF">QJ048_19600</name>
</gene>
<accession>A0ABT6RHQ1</accession>
<dbReference type="Gene3D" id="3.40.50.1220">
    <property type="entry name" value="TPP-binding domain"/>
    <property type="match status" value="1"/>
</dbReference>
<dbReference type="EMBL" id="JASBRG010000007">
    <property type="protein sequence ID" value="MDI3322006.1"/>
    <property type="molecule type" value="Genomic_DNA"/>
</dbReference>
<evidence type="ECO:0000256" key="6">
    <source>
        <dbReference type="ARBA" id="ARBA00035033"/>
    </source>
</evidence>
<name>A0ABT6RHQ1_9BACT</name>
<protein>
    <recommendedName>
        <fullName evidence="6">NAD(+) hydrolase ThsA</fullName>
        <ecNumber evidence="4">3.2.2.5</ecNumber>
    </recommendedName>
</protein>
<evidence type="ECO:0000313" key="11">
    <source>
        <dbReference type="Proteomes" id="UP001226434"/>
    </source>
</evidence>
<comment type="caution">
    <text evidence="10">The sequence shown here is derived from an EMBL/GenBank/DDBJ whole genome shotgun (WGS) entry which is preliminary data.</text>
</comment>
<keyword evidence="3" id="KW-0051">Antiviral defense</keyword>
<dbReference type="Pfam" id="PF18185">
    <property type="entry name" value="STALD"/>
    <property type="match status" value="1"/>
</dbReference>
<keyword evidence="11" id="KW-1185">Reference proteome</keyword>
<dbReference type="Proteomes" id="UP001226434">
    <property type="component" value="Unassembled WGS sequence"/>
</dbReference>
<comment type="catalytic activity">
    <reaction evidence="7">
        <text>NAD(+) + H2O = ADP-D-ribose + nicotinamide + H(+)</text>
        <dbReference type="Rhea" id="RHEA:16301"/>
        <dbReference type="ChEBI" id="CHEBI:15377"/>
        <dbReference type="ChEBI" id="CHEBI:15378"/>
        <dbReference type="ChEBI" id="CHEBI:17154"/>
        <dbReference type="ChEBI" id="CHEBI:57540"/>
        <dbReference type="ChEBI" id="CHEBI:57967"/>
        <dbReference type="EC" id="3.2.2.5"/>
    </reaction>
    <physiologicalReaction direction="left-to-right" evidence="7">
        <dbReference type="Rhea" id="RHEA:16302"/>
    </physiologicalReaction>
</comment>
<evidence type="ECO:0000256" key="8">
    <source>
        <dbReference type="PROSITE-ProRule" id="PRU00236"/>
    </source>
</evidence>
<dbReference type="EC" id="3.2.2.5" evidence="4"/>
<evidence type="ECO:0000256" key="1">
    <source>
        <dbReference type="ARBA" id="ARBA00022801"/>
    </source>
</evidence>
<keyword evidence="1" id="KW-0378">Hydrolase</keyword>
<evidence type="ECO:0000259" key="9">
    <source>
        <dbReference type="PROSITE" id="PS50305"/>
    </source>
</evidence>
<evidence type="ECO:0000256" key="3">
    <source>
        <dbReference type="ARBA" id="ARBA00023118"/>
    </source>
</evidence>
<feature type="domain" description="Deacetylase sirtuin-type" evidence="9">
    <location>
        <begin position="1"/>
        <end position="283"/>
    </location>
</feature>
<comment type="similarity">
    <text evidence="5">Belongs to the soluble Thoeris ThsA family.</text>
</comment>
<evidence type="ECO:0000256" key="5">
    <source>
        <dbReference type="ARBA" id="ARBA00035014"/>
    </source>
</evidence>
<evidence type="ECO:0000256" key="2">
    <source>
        <dbReference type="ARBA" id="ARBA00023027"/>
    </source>
</evidence>
<comment type="caution">
    <text evidence="8">Lacks conserved residue(s) required for the propagation of feature annotation.</text>
</comment>
<dbReference type="InterPro" id="IPR029035">
    <property type="entry name" value="DHS-like_NAD/FAD-binding_dom"/>
</dbReference>
<evidence type="ECO:0000256" key="7">
    <source>
        <dbReference type="ARBA" id="ARBA00047575"/>
    </source>
</evidence>
<dbReference type="SUPFAM" id="SSF52467">
    <property type="entry name" value="DHS-like NAD/FAD-binding domain"/>
    <property type="match status" value="1"/>
</dbReference>
<dbReference type="CDD" id="cd01406">
    <property type="entry name" value="SIR2-like"/>
    <property type="match status" value="1"/>
</dbReference>
<evidence type="ECO:0000256" key="4">
    <source>
        <dbReference type="ARBA" id="ARBA00034327"/>
    </source>
</evidence>
<proteinExistence type="inferred from homology"/>
<dbReference type="InterPro" id="IPR026590">
    <property type="entry name" value="Ssirtuin_cat_dom"/>
</dbReference>
<dbReference type="RefSeq" id="WP_282336126.1">
    <property type="nucleotide sequence ID" value="NZ_JASBRG010000007.1"/>
</dbReference>
<dbReference type="PROSITE" id="PS50305">
    <property type="entry name" value="SIRTUIN"/>
    <property type="match status" value="1"/>
</dbReference>
<sequence length="469" mass="54743">MFYNKEIEYFISDFVSELGDNNVAIFAGAGLSAPSGFVDWKGLMKDFSDQIDLDVEKEDDLISLAQYYLNKQKGNRYSITKKLVEEFTQDKIPNDNHRILARLPIPVYWTTNYDRLIEKSLVDNNKKPDSKYAKEHFVKTIPKRDAIVYKMHGDIEHLHEVVLTKDQYESYYETHSAFLSTLAGDLTARTFLFIGYSFNDPNLQYILARVRVLYKDHQRRHYCFFRELKQWKNESYEDFEYRRVKQKLIIEDLARFNIHVLLVKEYEDITKILLEIERRYKMKTVFISGSAYTFDGFKNNGAELGRELSIALLKHGYKIVSGFGLGVGQYVIDGALDEIYNNRKERLSDQLQLFPFPVSSNSPDIQNNYRDNMISHAGITIFLFGNKLKDGSLINSPGLEKEFKISEQKKLLLVPVGATGYASRELWNEVINNYDKYYQEKNKFEMLKKLGDTSLTNSQLINIILEFIK</sequence>
<dbReference type="InterPro" id="IPR041486">
    <property type="entry name" value="ThsA_STALD"/>
</dbReference>
<evidence type="ECO:0000313" key="10">
    <source>
        <dbReference type="EMBL" id="MDI3322006.1"/>
    </source>
</evidence>